<feature type="region of interest" description="Disordered" evidence="1">
    <location>
        <begin position="85"/>
        <end position="127"/>
    </location>
</feature>
<dbReference type="Ensembl" id="ENSSBOT00000050532.1">
    <property type="protein sequence ID" value="ENSSBOP00000033617.1"/>
    <property type="gene ID" value="ENSSBOG00000032981.1"/>
</dbReference>
<name>A0A2K6UP35_SAIBB</name>
<dbReference type="Pfam" id="PF15399">
    <property type="entry name" value="DUF4620"/>
    <property type="match status" value="1"/>
</dbReference>
<evidence type="ECO:0000313" key="2">
    <source>
        <dbReference type="Ensembl" id="ENSSBOP00000033617.1"/>
    </source>
</evidence>
<evidence type="ECO:0000256" key="1">
    <source>
        <dbReference type="SAM" id="MobiDB-lite"/>
    </source>
</evidence>
<reference evidence="2" key="1">
    <citation type="submission" date="2025-08" db="UniProtKB">
        <authorList>
            <consortium name="Ensembl"/>
        </authorList>
    </citation>
    <scope>IDENTIFICATION</scope>
</reference>
<dbReference type="InterPro" id="IPR027894">
    <property type="entry name" value="DUF4620"/>
</dbReference>
<sequence>MASFLVWPLRTALRAEVASRAECGMRGAAASLELSFFVLGCPGACEAGPEHHAFLGCLFASTVPSWPHLSSQSGIKPPIWWTESPGWPSRDQKAPGSAMPRAAARSSTHGALVPPATTHETGSPSSSLARLRLLPQFTCTDLYLEAARRWQPL</sequence>
<reference evidence="2" key="2">
    <citation type="submission" date="2025-09" db="UniProtKB">
        <authorList>
            <consortium name="Ensembl"/>
        </authorList>
    </citation>
    <scope>IDENTIFICATION</scope>
</reference>
<dbReference type="Proteomes" id="UP000233220">
    <property type="component" value="Unplaced"/>
</dbReference>
<evidence type="ECO:0000313" key="3">
    <source>
        <dbReference type="Proteomes" id="UP000233220"/>
    </source>
</evidence>
<accession>A0A2K6UP35</accession>
<dbReference type="AlphaFoldDB" id="A0A2K6UP35"/>
<protein>
    <submittedName>
        <fullName evidence="2">Uncharacterized protein</fullName>
    </submittedName>
</protein>
<proteinExistence type="predicted"/>
<organism evidence="2 3">
    <name type="scientific">Saimiri boliviensis boliviensis</name>
    <name type="common">Bolivian squirrel monkey</name>
    <dbReference type="NCBI Taxonomy" id="39432"/>
    <lineage>
        <taxon>Eukaryota</taxon>
        <taxon>Metazoa</taxon>
        <taxon>Chordata</taxon>
        <taxon>Craniata</taxon>
        <taxon>Vertebrata</taxon>
        <taxon>Euteleostomi</taxon>
        <taxon>Mammalia</taxon>
        <taxon>Eutheria</taxon>
        <taxon>Euarchontoglires</taxon>
        <taxon>Primates</taxon>
        <taxon>Haplorrhini</taxon>
        <taxon>Platyrrhini</taxon>
        <taxon>Cebidae</taxon>
        <taxon>Saimiriinae</taxon>
        <taxon>Saimiri</taxon>
    </lineage>
</organism>
<dbReference type="GeneTree" id="ENSGT00390000000843"/>
<keyword evidence="3" id="KW-1185">Reference proteome</keyword>